<evidence type="ECO:0000313" key="6">
    <source>
        <dbReference type="EMBL" id="RAY15934.1"/>
    </source>
</evidence>
<dbReference type="Pfam" id="PF00270">
    <property type="entry name" value="DEAD"/>
    <property type="match status" value="1"/>
</dbReference>
<dbReference type="PANTHER" id="PTHR47962">
    <property type="entry name" value="ATP-DEPENDENT HELICASE LHR-RELATED-RELATED"/>
    <property type="match status" value="1"/>
</dbReference>
<dbReference type="OrthoDB" id="9815222at2"/>
<name>A0A365H9W0_9ACTN</name>
<dbReference type="InterPro" id="IPR027417">
    <property type="entry name" value="P-loop_NTPase"/>
</dbReference>
<dbReference type="Proteomes" id="UP000251891">
    <property type="component" value="Unassembled WGS sequence"/>
</dbReference>
<dbReference type="Pfam" id="PF00271">
    <property type="entry name" value="Helicase_C"/>
    <property type="match status" value="1"/>
</dbReference>
<dbReference type="InterPro" id="IPR011545">
    <property type="entry name" value="DEAD/DEAH_box_helicase_dom"/>
</dbReference>
<proteinExistence type="predicted"/>
<dbReference type="PROSITE" id="PS51192">
    <property type="entry name" value="HELICASE_ATP_BIND_1"/>
    <property type="match status" value="1"/>
</dbReference>
<keyword evidence="1" id="KW-0547">Nucleotide-binding</keyword>
<keyword evidence="6" id="KW-0378">Hydrolase</keyword>
<keyword evidence="7" id="KW-1185">Reference proteome</keyword>
<comment type="caution">
    <text evidence="6">The sequence shown here is derived from an EMBL/GenBank/DDBJ whole genome shotgun (WGS) entry which is preliminary data.</text>
</comment>
<dbReference type="GO" id="GO:0016887">
    <property type="term" value="F:ATP hydrolysis activity"/>
    <property type="evidence" value="ECO:0007669"/>
    <property type="project" value="TreeGrafter"/>
</dbReference>
<dbReference type="InterPro" id="IPR014001">
    <property type="entry name" value="Helicase_ATP-bd"/>
</dbReference>
<dbReference type="Gene3D" id="3.40.50.300">
    <property type="entry name" value="P-loop containing nucleotide triphosphate hydrolases"/>
    <property type="match status" value="2"/>
</dbReference>
<dbReference type="GO" id="GO:0003677">
    <property type="term" value="F:DNA binding"/>
    <property type="evidence" value="ECO:0007669"/>
    <property type="project" value="TreeGrafter"/>
</dbReference>
<evidence type="ECO:0000256" key="1">
    <source>
        <dbReference type="ARBA" id="ARBA00022741"/>
    </source>
</evidence>
<evidence type="ECO:0000313" key="7">
    <source>
        <dbReference type="Proteomes" id="UP000251891"/>
    </source>
</evidence>
<sequence length="714" mass="77193">MSEAVGRLHPSLAHHLANTLGWTDLRPLQEHAVRPLLAGEDALLLAPTAGGKTEAALFPLLSAMAEQEWGAPSLVYLAPLKALLNNLLPRVETYAGWLGRRAALWHGDVTAGARARLLREPPDVLLTTPESLEATLVSAKVDHRRWFAGLRAVVVDEVHAFAGDDRGWHLLAVLERLSRVAGRPLQRVGLSATVGNPDELLGWLQGSFTGRPRRVVAPEVSPPAGRPGGHPSFPLAEPDDPPLGDVQLDHVGSVANAAKVIAALHQGEKRLVFCDSRKTVEELGAALLARGVTTFLSHASLSLDERRRAERAFAEARDCVIVSTSTLELGIDVGDLDRVVQINAPSSVASFLQRLGRTGRRPGAVRNCLFLGLGEEGFLHAAGLLLLWGHGWVEPVTPPPEPRHIAAQQILALCLQEGRIGSRTLPGWWGGLFGGASEPIARHLVGEGFLESDGGMLFVGPAAEMRFGHRHFMELTTAFTAMPEFTVLTGREEIGRTDPALLTDKVDGPRLLLLAGHSWRVTWIDWRRRRCFVEPAADGGGRARWLVPGTGGASFAVARAVREVLLGTDPPVRLTRRARALLADLRASAAPAVHPGGNVVCRTGPDVRWWTWAGHRANATLKATLTTVADPEHRTEDFHVRLRGDLSPQIWQAALREARLTLPPASEQAVEGLKFRDALPRRLAEATLSARLADLTGAALVLAEPHRFRLTASP</sequence>
<organism evidence="6 7">
    <name type="scientific">Actinomadura craniellae</name>
    <dbReference type="NCBI Taxonomy" id="2231787"/>
    <lineage>
        <taxon>Bacteria</taxon>
        <taxon>Bacillati</taxon>
        <taxon>Actinomycetota</taxon>
        <taxon>Actinomycetes</taxon>
        <taxon>Streptosporangiales</taxon>
        <taxon>Thermomonosporaceae</taxon>
        <taxon>Actinomadura</taxon>
    </lineage>
</organism>
<reference evidence="6 7" key="1">
    <citation type="submission" date="2018-06" db="EMBL/GenBank/DDBJ databases">
        <title>Actinomadura craniellae sp. nov. isolated from marine sponge Craniella sp.</title>
        <authorList>
            <person name="Li L."/>
            <person name="Xu Q.H."/>
            <person name="Lin H.W."/>
            <person name="Lu Y.H."/>
        </authorList>
    </citation>
    <scope>NUCLEOTIDE SEQUENCE [LARGE SCALE GENOMIC DNA]</scope>
    <source>
        <strain evidence="6 7">LHW63021</strain>
    </source>
</reference>
<dbReference type="PROSITE" id="PS51194">
    <property type="entry name" value="HELICASE_CTER"/>
    <property type="match status" value="1"/>
</dbReference>
<dbReference type="GO" id="GO:0005524">
    <property type="term" value="F:ATP binding"/>
    <property type="evidence" value="ECO:0007669"/>
    <property type="project" value="UniProtKB-KW"/>
</dbReference>
<dbReference type="SMART" id="SM00490">
    <property type="entry name" value="HELICc"/>
    <property type="match status" value="1"/>
</dbReference>
<dbReference type="AlphaFoldDB" id="A0A365H9W0"/>
<gene>
    <name evidence="6" type="ORF">DPM19_09295</name>
</gene>
<dbReference type="SUPFAM" id="SSF52540">
    <property type="entry name" value="P-loop containing nucleoside triphosphate hydrolases"/>
    <property type="match status" value="1"/>
</dbReference>
<evidence type="ECO:0000259" key="4">
    <source>
        <dbReference type="PROSITE" id="PS51192"/>
    </source>
</evidence>
<feature type="domain" description="Helicase ATP-binding" evidence="4">
    <location>
        <begin position="33"/>
        <end position="212"/>
    </location>
</feature>
<dbReference type="GO" id="GO:0004386">
    <property type="term" value="F:helicase activity"/>
    <property type="evidence" value="ECO:0007669"/>
    <property type="project" value="UniProtKB-KW"/>
</dbReference>
<dbReference type="InterPro" id="IPR001650">
    <property type="entry name" value="Helicase_C-like"/>
</dbReference>
<dbReference type="RefSeq" id="WP_111864821.1">
    <property type="nucleotide sequence ID" value="NZ_QLYX01000003.1"/>
</dbReference>
<dbReference type="PANTHER" id="PTHR47962:SF5">
    <property type="entry name" value="ATP-DEPENDENT HELICASE LHR-RELATED"/>
    <property type="match status" value="1"/>
</dbReference>
<keyword evidence="6" id="KW-0347">Helicase</keyword>
<protein>
    <submittedName>
        <fullName evidence="6">ATP-dependent helicase</fullName>
    </submittedName>
</protein>
<evidence type="ECO:0000259" key="5">
    <source>
        <dbReference type="PROSITE" id="PS51194"/>
    </source>
</evidence>
<dbReference type="SMART" id="SM00487">
    <property type="entry name" value="DEXDc"/>
    <property type="match status" value="1"/>
</dbReference>
<feature type="domain" description="Helicase C-terminal" evidence="5">
    <location>
        <begin position="256"/>
        <end position="404"/>
    </location>
</feature>
<evidence type="ECO:0000256" key="3">
    <source>
        <dbReference type="SAM" id="MobiDB-lite"/>
    </source>
</evidence>
<accession>A0A365H9W0</accession>
<keyword evidence="2" id="KW-0067">ATP-binding</keyword>
<dbReference type="InterPro" id="IPR052511">
    <property type="entry name" value="ATP-dep_Helicase"/>
</dbReference>
<feature type="region of interest" description="Disordered" evidence="3">
    <location>
        <begin position="217"/>
        <end position="241"/>
    </location>
</feature>
<evidence type="ECO:0000256" key="2">
    <source>
        <dbReference type="ARBA" id="ARBA00022840"/>
    </source>
</evidence>
<dbReference type="EMBL" id="QLYX01000003">
    <property type="protein sequence ID" value="RAY15934.1"/>
    <property type="molecule type" value="Genomic_DNA"/>
</dbReference>